<protein>
    <submittedName>
        <fullName evidence="1">Uncharacterized protein</fullName>
    </submittedName>
</protein>
<comment type="caution">
    <text evidence="1">The sequence shown here is derived from an EMBL/GenBank/DDBJ whole genome shotgun (WGS) entry which is preliminary data.</text>
</comment>
<organism evidence="1 2">
    <name type="scientific">Ambrosia artemisiifolia</name>
    <name type="common">Common ragweed</name>
    <dbReference type="NCBI Taxonomy" id="4212"/>
    <lineage>
        <taxon>Eukaryota</taxon>
        <taxon>Viridiplantae</taxon>
        <taxon>Streptophyta</taxon>
        <taxon>Embryophyta</taxon>
        <taxon>Tracheophyta</taxon>
        <taxon>Spermatophyta</taxon>
        <taxon>Magnoliopsida</taxon>
        <taxon>eudicotyledons</taxon>
        <taxon>Gunneridae</taxon>
        <taxon>Pentapetalae</taxon>
        <taxon>asterids</taxon>
        <taxon>campanulids</taxon>
        <taxon>Asterales</taxon>
        <taxon>Asteraceae</taxon>
        <taxon>Asteroideae</taxon>
        <taxon>Heliantheae alliance</taxon>
        <taxon>Heliantheae</taxon>
        <taxon>Ambrosia</taxon>
    </lineage>
</organism>
<evidence type="ECO:0000313" key="1">
    <source>
        <dbReference type="EMBL" id="KAI7748509.1"/>
    </source>
</evidence>
<dbReference type="EMBL" id="JAMZMK010006513">
    <property type="protein sequence ID" value="KAI7748509.1"/>
    <property type="molecule type" value="Genomic_DNA"/>
</dbReference>
<accession>A0AAD5GPI5</accession>
<name>A0AAD5GPI5_AMBAR</name>
<evidence type="ECO:0000313" key="2">
    <source>
        <dbReference type="Proteomes" id="UP001206925"/>
    </source>
</evidence>
<dbReference type="AlphaFoldDB" id="A0AAD5GPI5"/>
<keyword evidence="2" id="KW-1185">Reference proteome</keyword>
<reference evidence="1" key="1">
    <citation type="submission" date="2022-06" db="EMBL/GenBank/DDBJ databases">
        <title>Uncovering the hologenomic basis of an extraordinary plant invasion.</title>
        <authorList>
            <person name="Bieker V.C."/>
            <person name="Martin M.D."/>
            <person name="Gilbert T."/>
            <person name="Hodgins K."/>
            <person name="Battlay P."/>
            <person name="Petersen B."/>
            <person name="Wilson J."/>
        </authorList>
    </citation>
    <scope>NUCLEOTIDE SEQUENCE</scope>
    <source>
        <strain evidence="1">AA19_3_7</strain>
        <tissue evidence="1">Leaf</tissue>
    </source>
</reference>
<dbReference type="Proteomes" id="UP001206925">
    <property type="component" value="Unassembled WGS sequence"/>
</dbReference>
<feature type="non-terminal residue" evidence="1">
    <location>
        <position position="1"/>
    </location>
</feature>
<sequence length="53" mass="6323">MVFRRPTIWFRFKVLMMVVEITDKLKRMPPASNNVLLDIPVGHSFRLNESEYV</sequence>
<proteinExistence type="predicted"/>
<gene>
    <name evidence="1" type="ORF">M8C21_011746</name>
</gene>